<sequence>MHTKIFTAMFLFAAFGATQDVDLNDVPQACQQVCQDISRLSGDCDNQNDNDAAERDCVCNAENAQQQANSCAACVKANVDNNNDRGDEDIRDLFRACNWNYDDVSSTSASETQSSTESSNITTTETIPGTTSTQTTDDTTTTETIPETTVTSTGPAVTTTQTFPESTTTFASDGVTSTGTIPASTITSTRPATPGRDRGS</sequence>
<evidence type="ECO:0000313" key="2">
    <source>
        <dbReference type="Proteomes" id="UP001143856"/>
    </source>
</evidence>
<accession>A0ACC1PJU5</accession>
<name>A0ACC1PJU5_9PEZI</name>
<dbReference type="EMBL" id="JAPDGR010000234">
    <property type="protein sequence ID" value="KAJ2993058.1"/>
    <property type="molecule type" value="Genomic_DNA"/>
</dbReference>
<protein>
    <submittedName>
        <fullName evidence="1">Uncharacterized protein</fullName>
    </submittedName>
</protein>
<dbReference type="Proteomes" id="UP001143856">
    <property type="component" value="Unassembled WGS sequence"/>
</dbReference>
<comment type="caution">
    <text evidence="1">The sequence shown here is derived from an EMBL/GenBank/DDBJ whole genome shotgun (WGS) entry which is preliminary data.</text>
</comment>
<reference evidence="1" key="1">
    <citation type="submission" date="2022-10" db="EMBL/GenBank/DDBJ databases">
        <title>Genome Sequence of Xylaria curta.</title>
        <authorList>
            <person name="Buettner E."/>
        </authorList>
    </citation>
    <scope>NUCLEOTIDE SEQUENCE</scope>
    <source>
        <strain evidence="1">Babe10</strain>
    </source>
</reference>
<keyword evidence="2" id="KW-1185">Reference proteome</keyword>
<gene>
    <name evidence="1" type="ORF">NUW58_g1959</name>
</gene>
<proteinExistence type="predicted"/>
<evidence type="ECO:0000313" key="1">
    <source>
        <dbReference type="EMBL" id="KAJ2993058.1"/>
    </source>
</evidence>
<organism evidence="1 2">
    <name type="scientific">Xylaria curta</name>
    <dbReference type="NCBI Taxonomy" id="42375"/>
    <lineage>
        <taxon>Eukaryota</taxon>
        <taxon>Fungi</taxon>
        <taxon>Dikarya</taxon>
        <taxon>Ascomycota</taxon>
        <taxon>Pezizomycotina</taxon>
        <taxon>Sordariomycetes</taxon>
        <taxon>Xylariomycetidae</taxon>
        <taxon>Xylariales</taxon>
        <taxon>Xylariaceae</taxon>
        <taxon>Xylaria</taxon>
    </lineage>
</organism>